<organism evidence="1 2">
    <name type="scientific">Thermodesulfovibrio yellowstonii (strain ATCC 51303 / DSM 11347 / YP87)</name>
    <dbReference type="NCBI Taxonomy" id="289376"/>
    <lineage>
        <taxon>Bacteria</taxon>
        <taxon>Pseudomonadati</taxon>
        <taxon>Nitrospirota</taxon>
        <taxon>Thermodesulfovibrionia</taxon>
        <taxon>Thermodesulfovibrionales</taxon>
        <taxon>Thermodesulfovibrionaceae</taxon>
        <taxon>Thermodesulfovibrio</taxon>
    </lineage>
</organism>
<dbReference type="SUPFAM" id="SSF110849">
    <property type="entry name" value="ParB/Sulfiredoxin"/>
    <property type="match status" value="1"/>
</dbReference>
<dbReference type="Gene3D" id="3.90.1530.10">
    <property type="entry name" value="Conserved hypothetical protein from pyrococcus furiosus pfu- 392566-001, ParB domain"/>
    <property type="match status" value="1"/>
</dbReference>
<dbReference type="eggNOG" id="COG1475">
    <property type="taxonomic scope" value="Bacteria"/>
</dbReference>
<dbReference type="Proteomes" id="UP000000718">
    <property type="component" value="Chromosome"/>
</dbReference>
<proteinExistence type="predicted"/>
<keyword evidence="2" id="KW-1185">Reference proteome</keyword>
<protein>
    <submittedName>
        <fullName evidence="1">Uncharacterized protein</fullName>
    </submittedName>
</protein>
<evidence type="ECO:0000313" key="1">
    <source>
        <dbReference type="EMBL" id="ACI21533.1"/>
    </source>
</evidence>
<dbReference type="RefSeq" id="WP_012546246.1">
    <property type="nucleotide sequence ID" value="NC_011296.1"/>
</dbReference>
<dbReference type="STRING" id="289376.THEYE_A0307"/>
<dbReference type="EMBL" id="CP001147">
    <property type="protein sequence ID" value="ACI21533.1"/>
    <property type="molecule type" value="Genomic_DNA"/>
</dbReference>
<dbReference type="InParanoid" id="B5YIJ6"/>
<dbReference type="KEGG" id="tye:THEYE_A0307"/>
<reference evidence="1 2" key="2">
    <citation type="journal article" date="2015" name="Genome Announc.">
        <title>Genome Sequence of the Sulfate-Reducing Thermophilic Bacterium Thermodesulfovibrio yellowstonii Strain DSM 11347T (Phylum Nitrospirae).</title>
        <authorList>
            <person name="Bhatnagar S."/>
            <person name="Badger J.H."/>
            <person name="Madupu R."/>
            <person name="Khouri H.M."/>
            <person name="O'Connor E.M."/>
            <person name="Robb F.T."/>
            <person name="Ward N.L."/>
            <person name="Eisen J.A."/>
        </authorList>
    </citation>
    <scope>NUCLEOTIDE SEQUENCE [LARGE SCALE GENOMIC DNA]</scope>
    <source>
        <strain evidence="2">ATCC 51303 / DSM 11347 / YP87</strain>
    </source>
</reference>
<dbReference type="OrthoDB" id="9800596at2"/>
<dbReference type="AlphaFoldDB" id="B5YIJ6"/>
<sequence length="115" mass="13593">MKEILIHPFCYLLPWMTDEEFKALKEDIKKHGLIEPITLYEGQILDGKCRYKACKELKITPKFVEFHGDDLEALIYVIRKNILRQQLNKDQISCIIAEAVTEAEKFIKKQYSLFE</sequence>
<dbReference type="InterPro" id="IPR036086">
    <property type="entry name" value="ParB/Sulfiredoxin_sf"/>
</dbReference>
<name>B5YIJ6_THEYD</name>
<dbReference type="CDD" id="cd16404">
    <property type="entry name" value="pNOB8_ParB_N_like"/>
    <property type="match status" value="1"/>
</dbReference>
<dbReference type="PATRIC" id="fig|289376.4.peg.302"/>
<dbReference type="HOGENOM" id="CLU_2107868_0_0_0"/>
<reference evidence="2" key="1">
    <citation type="submission" date="2008-08" db="EMBL/GenBank/DDBJ databases">
        <title>The complete genome sequence of Thermodesulfovibrio yellowstonii strain ATCC 51303 / DSM 11347 / YP87.</title>
        <authorList>
            <person name="Dodson R.J."/>
            <person name="Durkin A.S."/>
            <person name="Wu M."/>
            <person name="Eisen J."/>
            <person name="Sutton G."/>
        </authorList>
    </citation>
    <scope>NUCLEOTIDE SEQUENCE [LARGE SCALE GENOMIC DNA]</scope>
    <source>
        <strain evidence="2">ATCC 51303 / DSM 11347 / YP87</strain>
    </source>
</reference>
<dbReference type="EnsemblBacteria" id="ACI21533">
    <property type="protein sequence ID" value="ACI21533"/>
    <property type="gene ID" value="THEYE_A0307"/>
</dbReference>
<evidence type="ECO:0000313" key="2">
    <source>
        <dbReference type="Proteomes" id="UP000000718"/>
    </source>
</evidence>
<accession>B5YIJ6</accession>
<gene>
    <name evidence="1" type="ordered locus">THEYE_A0307</name>
</gene>